<sequence>MRPRGLRSAMGDSNLGKYVVTTSFCPIFQSNGRERTSSPKKRLLQRDLQKATQNFTTLIGHGAFGPVYKAQMVIGETVTVKVLATDSKQGEREFQTEVKPLGRLYHRNLLNLVGYCAKKGKNILIYVYMSNGSLSSHLYYNDECRRRIRLGRDGGFLSRGQISREELNEVAALAYRCIDRSLKKRPSMRDIVRVLSQILKSRQSRKHHRKSLAATREEELVIDIQNSVSEDLRVKSMDSSMAETDA</sequence>
<dbReference type="PANTHER" id="PTHR47989:SF24">
    <property type="entry name" value="CALCIUM_CALMODULIN-REGULATED RECEPTOR-LIKE KINASE 1 ISOFORM X1"/>
    <property type="match status" value="1"/>
</dbReference>
<dbReference type="InterPro" id="IPR020635">
    <property type="entry name" value="Tyr_kinase_cat_dom"/>
</dbReference>
<dbReference type="PANTHER" id="PTHR47989">
    <property type="entry name" value="OS01G0750732 PROTEIN"/>
    <property type="match status" value="1"/>
</dbReference>
<feature type="domain" description="Protein kinase" evidence="4">
    <location>
        <begin position="53"/>
        <end position="246"/>
    </location>
</feature>
<dbReference type="SMART" id="SM00219">
    <property type="entry name" value="TyrKc"/>
    <property type="match status" value="1"/>
</dbReference>
<evidence type="ECO:0000259" key="4">
    <source>
        <dbReference type="PROSITE" id="PS50011"/>
    </source>
</evidence>
<evidence type="ECO:0000256" key="2">
    <source>
        <dbReference type="ARBA" id="ARBA00022741"/>
    </source>
</evidence>
<dbReference type="Pfam" id="PF07714">
    <property type="entry name" value="PK_Tyr_Ser-Thr"/>
    <property type="match status" value="1"/>
</dbReference>
<accession>A0AAD3S873</accession>
<dbReference type="InterPro" id="IPR000719">
    <property type="entry name" value="Prot_kinase_dom"/>
</dbReference>
<keyword evidence="2" id="KW-0547">Nucleotide-binding</keyword>
<dbReference type="InterPro" id="IPR011009">
    <property type="entry name" value="Kinase-like_dom_sf"/>
</dbReference>
<name>A0AAD3S873_NEPGR</name>
<evidence type="ECO:0000313" key="6">
    <source>
        <dbReference type="Proteomes" id="UP001279734"/>
    </source>
</evidence>
<gene>
    <name evidence="5" type="ORF">Nepgr_007662</name>
</gene>
<evidence type="ECO:0000256" key="1">
    <source>
        <dbReference type="ARBA" id="ARBA00022527"/>
    </source>
</evidence>
<comment type="caution">
    <text evidence="5">The sequence shown here is derived from an EMBL/GenBank/DDBJ whole genome shotgun (WGS) entry which is preliminary data.</text>
</comment>
<keyword evidence="1" id="KW-0808">Transferase</keyword>
<dbReference type="GO" id="GO:0004674">
    <property type="term" value="F:protein serine/threonine kinase activity"/>
    <property type="evidence" value="ECO:0007669"/>
    <property type="project" value="UniProtKB-KW"/>
</dbReference>
<keyword evidence="3" id="KW-0067">ATP-binding</keyword>
<dbReference type="GO" id="GO:0004713">
    <property type="term" value="F:protein tyrosine kinase activity"/>
    <property type="evidence" value="ECO:0007669"/>
    <property type="project" value="InterPro"/>
</dbReference>
<organism evidence="5 6">
    <name type="scientific">Nepenthes gracilis</name>
    <name type="common">Slender pitcher plant</name>
    <dbReference type="NCBI Taxonomy" id="150966"/>
    <lineage>
        <taxon>Eukaryota</taxon>
        <taxon>Viridiplantae</taxon>
        <taxon>Streptophyta</taxon>
        <taxon>Embryophyta</taxon>
        <taxon>Tracheophyta</taxon>
        <taxon>Spermatophyta</taxon>
        <taxon>Magnoliopsida</taxon>
        <taxon>eudicotyledons</taxon>
        <taxon>Gunneridae</taxon>
        <taxon>Pentapetalae</taxon>
        <taxon>Caryophyllales</taxon>
        <taxon>Nepenthaceae</taxon>
        <taxon>Nepenthes</taxon>
    </lineage>
</organism>
<dbReference type="SUPFAM" id="SSF56112">
    <property type="entry name" value="Protein kinase-like (PK-like)"/>
    <property type="match status" value="1"/>
</dbReference>
<evidence type="ECO:0000313" key="5">
    <source>
        <dbReference type="EMBL" id="GMH05822.1"/>
    </source>
</evidence>
<evidence type="ECO:0000256" key="3">
    <source>
        <dbReference type="ARBA" id="ARBA00022840"/>
    </source>
</evidence>
<keyword evidence="1" id="KW-0723">Serine/threonine-protein kinase</keyword>
<proteinExistence type="predicted"/>
<protein>
    <recommendedName>
        <fullName evidence="4">Protein kinase domain-containing protein</fullName>
    </recommendedName>
</protein>
<dbReference type="InterPro" id="IPR001245">
    <property type="entry name" value="Ser-Thr/Tyr_kinase_cat_dom"/>
</dbReference>
<dbReference type="Gene3D" id="1.10.510.10">
    <property type="entry name" value="Transferase(Phosphotransferase) domain 1"/>
    <property type="match status" value="1"/>
</dbReference>
<dbReference type="PROSITE" id="PS50011">
    <property type="entry name" value="PROTEIN_KINASE_DOM"/>
    <property type="match status" value="1"/>
</dbReference>
<keyword evidence="1" id="KW-0418">Kinase</keyword>
<reference evidence="5" key="1">
    <citation type="submission" date="2023-05" db="EMBL/GenBank/DDBJ databases">
        <title>Nepenthes gracilis genome sequencing.</title>
        <authorList>
            <person name="Fukushima K."/>
        </authorList>
    </citation>
    <scope>NUCLEOTIDE SEQUENCE</scope>
    <source>
        <strain evidence="5">SING2019-196</strain>
    </source>
</reference>
<dbReference type="GO" id="GO:0005524">
    <property type="term" value="F:ATP binding"/>
    <property type="evidence" value="ECO:0007669"/>
    <property type="project" value="UniProtKB-KW"/>
</dbReference>
<dbReference type="Proteomes" id="UP001279734">
    <property type="component" value="Unassembled WGS sequence"/>
</dbReference>
<dbReference type="Gene3D" id="3.30.200.20">
    <property type="entry name" value="Phosphorylase Kinase, domain 1"/>
    <property type="match status" value="1"/>
</dbReference>
<keyword evidence="6" id="KW-1185">Reference proteome</keyword>
<dbReference type="AlphaFoldDB" id="A0AAD3S873"/>
<dbReference type="EMBL" id="BSYO01000006">
    <property type="protein sequence ID" value="GMH05822.1"/>
    <property type="molecule type" value="Genomic_DNA"/>
</dbReference>